<evidence type="ECO:0000256" key="1">
    <source>
        <dbReference type="ARBA" id="ARBA00012513"/>
    </source>
</evidence>
<dbReference type="GO" id="GO:0051082">
    <property type="term" value="F:unfolded protein binding"/>
    <property type="evidence" value="ECO:0007669"/>
    <property type="project" value="TreeGrafter"/>
</dbReference>
<reference evidence="9" key="1">
    <citation type="journal article" date="2018" name="Nat. Microbiol.">
        <title>Leveraging single-cell genomics to expand the fungal tree of life.</title>
        <authorList>
            <person name="Ahrendt S.R."/>
            <person name="Quandt C.A."/>
            <person name="Ciobanu D."/>
            <person name="Clum A."/>
            <person name="Salamov A."/>
            <person name="Andreopoulos B."/>
            <person name="Cheng J.F."/>
            <person name="Woyke T."/>
            <person name="Pelin A."/>
            <person name="Henrissat B."/>
            <person name="Reynolds N.K."/>
            <person name="Benny G.L."/>
            <person name="Smith M.E."/>
            <person name="James T.Y."/>
            <person name="Grigoriev I.V."/>
        </authorList>
    </citation>
    <scope>NUCLEOTIDE SEQUENCE [LARGE SCALE GENOMIC DNA]</scope>
    <source>
        <strain evidence="9">RSA 468</strain>
    </source>
</reference>
<gene>
    <name evidence="8" type="ORF">BJ085DRAFT_2911</name>
</gene>
<evidence type="ECO:0000256" key="2">
    <source>
        <dbReference type="ARBA" id="ARBA00022527"/>
    </source>
</evidence>
<dbReference type="SUPFAM" id="SSF56112">
    <property type="entry name" value="Protein kinase-like (PK-like)"/>
    <property type="match status" value="1"/>
</dbReference>
<dbReference type="AlphaFoldDB" id="A0A4P9ZKH8"/>
<evidence type="ECO:0000256" key="6">
    <source>
        <dbReference type="ARBA" id="ARBA00022840"/>
    </source>
</evidence>
<dbReference type="PROSITE" id="PS50011">
    <property type="entry name" value="PROTEIN_KINASE_DOM"/>
    <property type="match status" value="1"/>
</dbReference>
<dbReference type="GO" id="GO:0070059">
    <property type="term" value="P:intrinsic apoptotic signaling pathway in response to endoplasmic reticulum stress"/>
    <property type="evidence" value="ECO:0007669"/>
    <property type="project" value="TreeGrafter"/>
</dbReference>
<dbReference type="GO" id="GO:0005524">
    <property type="term" value="F:ATP binding"/>
    <property type="evidence" value="ECO:0007669"/>
    <property type="project" value="UniProtKB-KW"/>
</dbReference>
<dbReference type="GO" id="GO:0004674">
    <property type="term" value="F:protein serine/threonine kinase activity"/>
    <property type="evidence" value="ECO:0007669"/>
    <property type="project" value="UniProtKB-KW"/>
</dbReference>
<feature type="non-terminal residue" evidence="8">
    <location>
        <position position="1"/>
    </location>
</feature>
<dbReference type="PANTHER" id="PTHR13954">
    <property type="entry name" value="IRE1-RELATED"/>
    <property type="match status" value="1"/>
</dbReference>
<dbReference type="Pfam" id="PF00069">
    <property type="entry name" value="Pkinase"/>
    <property type="match status" value="1"/>
</dbReference>
<keyword evidence="9" id="KW-1185">Reference proteome</keyword>
<sequence length="126" mass="14320">GSYGTCVYQGKFGADRVAIKQLLRANYDIASREVSILEASRSHANLIQYRHCTHDDQFFYIALDLCQASLYDLVVAPRPESILGDTYRLLDFRPVLRGIIEGLHFLHTCNIVHRDIKPQNILAQST</sequence>
<dbReference type="Proteomes" id="UP000268162">
    <property type="component" value="Unassembled WGS sequence"/>
</dbReference>
<dbReference type="EMBL" id="ML003717">
    <property type="protein sequence ID" value="RKP33593.1"/>
    <property type="molecule type" value="Genomic_DNA"/>
</dbReference>
<dbReference type="PANTHER" id="PTHR13954:SF6">
    <property type="entry name" value="NON-SPECIFIC SERINE_THREONINE PROTEIN KINASE"/>
    <property type="match status" value="1"/>
</dbReference>
<protein>
    <recommendedName>
        <fullName evidence="1">non-specific serine/threonine protein kinase</fullName>
        <ecNumber evidence="1">2.7.11.1</ecNumber>
    </recommendedName>
</protein>
<keyword evidence="4" id="KW-0547">Nucleotide-binding</keyword>
<feature type="non-terminal residue" evidence="8">
    <location>
        <position position="126"/>
    </location>
</feature>
<keyword evidence="3" id="KW-0808">Transferase</keyword>
<dbReference type="EC" id="2.7.11.1" evidence="1"/>
<evidence type="ECO:0000259" key="7">
    <source>
        <dbReference type="PROSITE" id="PS50011"/>
    </source>
</evidence>
<dbReference type="InterPro" id="IPR000719">
    <property type="entry name" value="Prot_kinase_dom"/>
</dbReference>
<dbReference type="InterPro" id="IPR011009">
    <property type="entry name" value="Kinase-like_dom_sf"/>
</dbReference>
<dbReference type="Gene3D" id="1.10.510.10">
    <property type="entry name" value="Transferase(Phosphotransferase) domain 1"/>
    <property type="match status" value="1"/>
</dbReference>
<dbReference type="GO" id="GO:1990604">
    <property type="term" value="C:IRE1-TRAF2-ASK1 complex"/>
    <property type="evidence" value="ECO:0007669"/>
    <property type="project" value="TreeGrafter"/>
</dbReference>
<name>A0A4P9ZKH8_9FUNG</name>
<organism evidence="8 9">
    <name type="scientific">Dimargaris cristalligena</name>
    <dbReference type="NCBI Taxonomy" id="215637"/>
    <lineage>
        <taxon>Eukaryota</taxon>
        <taxon>Fungi</taxon>
        <taxon>Fungi incertae sedis</taxon>
        <taxon>Zoopagomycota</taxon>
        <taxon>Kickxellomycotina</taxon>
        <taxon>Dimargaritomycetes</taxon>
        <taxon>Dimargaritales</taxon>
        <taxon>Dimargaritaceae</taxon>
        <taxon>Dimargaris</taxon>
    </lineage>
</organism>
<proteinExistence type="predicted"/>
<feature type="domain" description="Protein kinase" evidence="7">
    <location>
        <begin position="1"/>
        <end position="126"/>
    </location>
</feature>
<dbReference type="GO" id="GO:0004521">
    <property type="term" value="F:RNA endonuclease activity"/>
    <property type="evidence" value="ECO:0007669"/>
    <property type="project" value="InterPro"/>
</dbReference>
<dbReference type="STRING" id="215637.A0A4P9ZKH8"/>
<evidence type="ECO:0000256" key="3">
    <source>
        <dbReference type="ARBA" id="ARBA00022679"/>
    </source>
</evidence>
<keyword evidence="6" id="KW-0067">ATP-binding</keyword>
<accession>A0A4P9ZKH8</accession>
<keyword evidence="2" id="KW-0723">Serine/threonine-protein kinase</keyword>
<evidence type="ECO:0000256" key="4">
    <source>
        <dbReference type="ARBA" id="ARBA00022741"/>
    </source>
</evidence>
<evidence type="ECO:0000313" key="8">
    <source>
        <dbReference type="EMBL" id="RKP33593.1"/>
    </source>
</evidence>
<dbReference type="InterPro" id="IPR045133">
    <property type="entry name" value="IRE1/2-like"/>
</dbReference>
<evidence type="ECO:0000313" key="9">
    <source>
        <dbReference type="Proteomes" id="UP000268162"/>
    </source>
</evidence>
<evidence type="ECO:0000256" key="5">
    <source>
        <dbReference type="ARBA" id="ARBA00022777"/>
    </source>
</evidence>
<keyword evidence="5" id="KW-0418">Kinase</keyword>
<dbReference type="GO" id="GO:0036498">
    <property type="term" value="P:IRE1-mediated unfolded protein response"/>
    <property type="evidence" value="ECO:0007669"/>
    <property type="project" value="UniProtKB-ARBA"/>
</dbReference>
<dbReference type="FunFam" id="3.30.200.20:FF:000077">
    <property type="entry name" value="Putative Serine/threonine-protein kinase/endoribonuclease IRE1"/>
    <property type="match status" value="1"/>
</dbReference>